<reference evidence="1 2" key="1">
    <citation type="submission" date="2020-07" db="EMBL/GenBank/DDBJ databases">
        <title>Metarhizium humberi genome.</title>
        <authorList>
            <person name="Lysoe E."/>
        </authorList>
    </citation>
    <scope>NUCLEOTIDE SEQUENCE [LARGE SCALE GENOMIC DNA]</scope>
    <source>
        <strain evidence="1 2">ESALQ1638</strain>
    </source>
</reference>
<gene>
    <name evidence="1" type="ORF">MHUMG1_06086</name>
</gene>
<sequence>MSGCWLLAVGARAGAATSSLAGRRGVPPRKSDVLQSQAVTVIDRGQNGAREFRPQAEVPPRAEVLPRACCRGGGRGTTFGQETSISPAPTYGSMACGLSGSSDLVSGYCGHLECHANQGPMALGFWHTSEAQSQRSHHLPQRLTNCRHASLGAPPCFANASTTPAGPAPLHRRRCRAARGRVHKVRLAACVGVVVVPRLGDADSRQAPAPKSGH</sequence>
<name>A0A9P8M9H2_9HYPO</name>
<keyword evidence="2" id="KW-1185">Reference proteome</keyword>
<proteinExistence type="predicted"/>
<organism evidence="1 2">
    <name type="scientific">Metarhizium humberi</name>
    <dbReference type="NCBI Taxonomy" id="2596975"/>
    <lineage>
        <taxon>Eukaryota</taxon>
        <taxon>Fungi</taxon>
        <taxon>Dikarya</taxon>
        <taxon>Ascomycota</taxon>
        <taxon>Pezizomycotina</taxon>
        <taxon>Sordariomycetes</taxon>
        <taxon>Hypocreomycetidae</taxon>
        <taxon>Hypocreales</taxon>
        <taxon>Clavicipitaceae</taxon>
        <taxon>Metarhizium</taxon>
    </lineage>
</organism>
<accession>A0A9P8M9H2</accession>
<evidence type="ECO:0000313" key="1">
    <source>
        <dbReference type="EMBL" id="KAH0596225.1"/>
    </source>
</evidence>
<dbReference type="Proteomes" id="UP000764110">
    <property type="component" value="Unassembled WGS sequence"/>
</dbReference>
<evidence type="ECO:0000313" key="2">
    <source>
        <dbReference type="Proteomes" id="UP000764110"/>
    </source>
</evidence>
<dbReference type="AlphaFoldDB" id="A0A9P8M9H2"/>
<comment type="caution">
    <text evidence="1">The sequence shown here is derived from an EMBL/GenBank/DDBJ whole genome shotgun (WGS) entry which is preliminary data.</text>
</comment>
<protein>
    <submittedName>
        <fullName evidence="1">Uncharacterized protein</fullName>
    </submittedName>
</protein>
<dbReference type="EMBL" id="JACEFI010000010">
    <property type="protein sequence ID" value="KAH0596225.1"/>
    <property type="molecule type" value="Genomic_DNA"/>
</dbReference>